<feature type="compositionally biased region" description="Basic and acidic residues" evidence="5">
    <location>
        <begin position="379"/>
        <end position="388"/>
    </location>
</feature>
<feature type="transmembrane region" description="Helical" evidence="6">
    <location>
        <begin position="125"/>
        <end position="143"/>
    </location>
</feature>
<proteinExistence type="predicted"/>
<feature type="transmembrane region" description="Helical" evidence="6">
    <location>
        <begin position="86"/>
        <end position="105"/>
    </location>
</feature>
<evidence type="ECO:0000256" key="1">
    <source>
        <dbReference type="ARBA" id="ARBA00004127"/>
    </source>
</evidence>
<keyword evidence="8" id="KW-1185">Reference proteome</keyword>
<reference evidence="7 8" key="1">
    <citation type="submission" date="2019-02" db="EMBL/GenBank/DDBJ databases">
        <title>Genome sequencing of the rare red list fungi Bondarzewia mesenterica.</title>
        <authorList>
            <person name="Buettner E."/>
            <person name="Kellner H."/>
        </authorList>
    </citation>
    <scope>NUCLEOTIDE SEQUENCE [LARGE SCALE GENOMIC DNA]</scope>
    <source>
        <strain evidence="7 8">DSM 108281</strain>
    </source>
</reference>
<evidence type="ECO:0000256" key="6">
    <source>
        <dbReference type="SAM" id="Phobius"/>
    </source>
</evidence>
<feature type="compositionally biased region" description="Low complexity" evidence="5">
    <location>
        <begin position="307"/>
        <end position="318"/>
    </location>
</feature>
<evidence type="ECO:0000256" key="4">
    <source>
        <dbReference type="ARBA" id="ARBA00023136"/>
    </source>
</evidence>
<evidence type="ECO:0000256" key="5">
    <source>
        <dbReference type="SAM" id="MobiDB-lite"/>
    </source>
</evidence>
<gene>
    <name evidence="7" type="ORF">EW146_g6147</name>
</gene>
<dbReference type="PANTHER" id="PTHR47549:SF2">
    <property type="entry name" value="GOLGI APPARATUS MEMBRANE PROTEIN TVP38"/>
    <property type="match status" value="1"/>
</dbReference>
<evidence type="ECO:0000256" key="2">
    <source>
        <dbReference type="ARBA" id="ARBA00022692"/>
    </source>
</evidence>
<evidence type="ECO:0000313" key="8">
    <source>
        <dbReference type="Proteomes" id="UP000310158"/>
    </source>
</evidence>
<keyword evidence="2 6" id="KW-0812">Transmembrane</keyword>
<evidence type="ECO:0008006" key="9">
    <source>
        <dbReference type="Google" id="ProtNLM"/>
    </source>
</evidence>
<keyword evidence="4 6" id="KW-0472">Membrane</keyword>
<accession>A0A4S4LPD8</accession>
<dbReference type="InterPro" id="IPR051076">
    <property type="entry name" value="Golgi_membrane_TVP38/TMEM64"/>
</dbReference>
<comment type="caution">
    <text evidence="7">The sequence shown here is derived from an EMBL/GenBank/DDBJ whole genome shotgun (WGS) entry which is preliminary data.</text>
</comment>
<feature type="transmembrane region" description="Helical" evidence="6">
    <location>
        <begin position="254"/>
        <end position="275"/>
    </location>
</feature>
<name>A0A4S4LPD8_9AGAM</name>
<keyword evidence="3 6" id="KW-1133">Transmembrane helix</keyword>
<dbReference type="EMBL" id="SGPL01000298">
    <property type="protein sequence ID" value="THH14146.1"/>
    <property type="molecule type" value="Genomic_DNA"/>
</dbReference>
<dbReference type="Proteomes" id="UP000310158">
    <property type="component" value="Unassembled WGS sequence"/>
</dbReference>
<dbReference type="OrthoDB" id="166803at2759"/>
<sequence>MASAYQAYDGPSSNGYLYPPNGSTYNLNSSSTVNLNVNKSKNEDDARRISRTPSPTPSEAAELARGSLFDWKTITHWRFWIRRKWLWYYVAFTIIGVITILITVYHKQIVHWLTPATNWMHDLPAGWLIPIAVLFVISFPPLFGHEIVAILCGVVWGLWIGFAIVAAGTFVGEVGNFLYACLARVVRDGGFKIALIARLSAIPGHFTTAIFSTCGMGIVTFCLAAFLSLPKQFVTVYLGVLLEGAGTETTQQRIISDVVLAITFLLTIVAMWFIYSRMAKVRHVVIHDRRKARQNKLDLYRNTSAMSSDSNFNPQSSSTDIPLHSHSSDPEAQFGHQQWDPSGRAVGYSGDPRLHAPQARGPDRIPTFRTEGGGGYSADGRRHERPEQETDGVGVTYPISPRSDGRIPVRQASNDSVSFGRRMDTAAPLSPSPPGLPLAQTQVQVAPATLQNTTAYTPTAMRGQASSSNPYVPYVPEQTSTFPTPAFVAAVPISPQTSGAAVTAPYYQPPSSAAAQYPSAVAAPYVSSSSPVAQYAPPLTQYTPITTQQPSAQYAAYQPEPQVTLPTPPFQQQTYSAPGAGAYYANPTSSRPTSPPPPSYTTMAR</sequence>
<organism evidence="7 8">
    <name type="scientific">Bondarzewia mesenterica</name>
    <dbReference type="NCBI Taxonomy" id="1095465"/>
    <lineage>
        <taxon>Eukaryota</taxon>
        <taxon>Fungi</taxon>
        <taxon>Dikarya</taxon>
        <taxon>Basidiomycota</taxon>
        <taxon>Agaricomycotina</taxon>
        <taxon>Agaricomycetes</taxon>
        <taxon>Russulales</taxon>
        <taxon>Bondarzewiaceae</taxon>
        <taxon>Bondarzewia</taxon>
    </lineage>
</organism>
<evidence type="ECO:0000313" key="7">
    <source>
        <dbReference type="EMBL" id="THH14146.1"/>
    </source>
</evidence>
<evidence type="ECO:0000256" key="3">
    <source>
        <dbReference type="ARBA" id="ARBA00022989"/>
    </source>
</evidence>
<feature type="region of interest" description="Disordered" evidence="5">
    <location>
        <begin position="562"/>
        <end position="605"/>
    </location>
</feature>
<protein>
    <recommendedName>
        <fullName evidence="9">Golgi apparatus membrane protein tvp38</fullName>
    </recommendedName>
</protein>
<dbReference type="AlphaFoldDB" id="A0A4S4LPD8"/>
<dbReference type="PANTHER" id="PTHR47549">
    <property type="entry name" value="GOLGI APPARATUS MEMBRANE PROTEIN TVP38-RELATED"/>
    <property type="match status" value="1"/>
</dbReference>
<comment type="subcellular location">
    <subcellularLocation>
        <location evidence="1">Endomembrane system</location>
        <topology evidence="1">Multi-pass membrane protein</topology>
    </subcellularLocation>
</comment>
<feature type="transmembrane region" description="Helical" evidence="6">
    <location>
        <begin position="150"/>
        <end position="171"/>
    </location>
</feature>
<feature type="region of interest" description="Disordered" evidence="5">
    <location>
        <begin position="304"/>
        <end position="410"/>
    </location>
</feature>
<dbReference type="GO" id="GO:0012505">
    <property type="term" value="C:endomembrane system"/>
    <property type="evidence" value="ECO:0007669"/>
    <property type="project" value="UniProtKB-SubCell"/>
</dbReference>
<feature type="transmembrane region" description="Helical" evidence="6">
    <location>
        <begin position="209"/>
        <end position="229"/>
    </location>
</feature>